<dbReference type="GO" id="GO:0009007">
    <property type="term" value="F:site-specific DNA-methyltransferase (adenine-specific) activity"/>
    <property type="evidence" value="ECO:0007669"/>
    <property type="project" value="UniProtKB-EC"/>
</dbReference>
<feature type="domain" description="Type II methyltransferase M.Eco57I C-terminal" evidence="5">
    <location>
        <begin position="236"/>
        <end position="483"/>
    </location>
</feature>
<dbReference type="Gene3D" id="3.40.50.150">
    <property type="entry name" value="Vaccinia Virus protein VP39"/>
    <property type="match status" value="1"/>
</dbReference>
<keyword evidence="3" id="KW-0949">S-adenosyl-L-methionine</keyword>
<dbReference type="InterPro" id="IPR029063">
    <property type="entry name" value="SAM-dependent_MTases_sf"/>
</dbReference>
<organism evidence="6 7">
    <name type="scientific">Stigmatella erecta</name>
    <dbReference type="NCBI Taxonomy" id="83460"/>
    <lineage>
        <taxon>Bacteria</taxon>
        <taxon>Pseudomonadati</taxon>
        <taxon>Myxococcota</taxon>
        <taxon>Myxococcia</taxon>
        <taxon>Myxococcales</taxon>
        <taxon>Cystobacterineae</taxon>
        <taxon>Archangiaceae</taxon>
        <taxon>Stigmatella</taxon>
    </lineage>
</organism>
<evidence type="ECO:0000313" key="7">
    <source>
        <dbReference type="Proteomes" id="UP000199181"/>
    </source>
</evidence>
<dbReference type="PROSITE" id="PS00092">
    <property type="entry name" value="N6_MTASE"/>
    <property type="match status" value="1"/>
</dbReference>
<evidence type="ECO:0000313" key="6">
    <source>
        <dbReference type="EMBL" id="SEU24608.1"/>
    </source>
</evidence>
<dbReference type="GO" id="GO:0032259">
    <property type="term" value="P:methylation"/>
    <property type="evidence" value="ECO:0007669"/>
    <property type="project" value="UniProtKB-KW"/>
</dbReference>
<dbReference type="AlphaFoldDB" id="A0A1I0KID7"/>
<name>A0A1I0KID7_9BACT</name>
<keyword evidence="2" id="KW-0808">Transferase</keyword>
<dbReference type="RefSeq" id="WP_143076120.1">
    <property type="nucleotide sequence ID" value="NZ_FOIJ01000011.1"/>
</dbReference>
<evidence type="ECO:0000256" key="4">
    <source>
        <dbReference type="SAM" id="MobiDB-lite"/>
    </source>
</evidence>
<proteinExistence type="predicted"/>
<dbReference type="GO" id="GO:0003676">
    <property type="term" value="F:nucleic acid binding"/>
    <property type="evidence" value="ECO:0007669"/>
    <property type="project" value="InterPro"/>
</dbReference>
<gene>
    <name evidence="6" type="ORF">SAMN05443639_11197</name>
</gene>
<dbReference type="InterPro" id="IPR050953">
    <property type="entry name" value="N4_N6_ade-DNA_methylase"/>
</dbReference>
<reference evidence="7" key="1">
    <citation type="submission" date="2016-10" db="EMBL/GenBank/DDBJ databases">
        <authorList>
            <person name="Varghese N."/>
            <person name="Submissions S."/>
        </authorList>
    </citation>
    <scope>NUCLEOTIDE SEQUENCE [LARGE SCALE GENOMIC DNA]</scope>
    <source>
        <strain evidence="7">DSM 16858</strain>
    </source>
</reference>
<evidence type="ECO:0000256" key="2">
    <source>
        <dbReference type="ARBA" id="ARBA00022679"/>
    </source>
</evidence>
<evidence type="ECO:0000259" key="5">
    <source>
        <dbReference type="Pfam" id="PF22837"/>
    </source>
</evidence>
<feature type="region of interest" description="Disordered" evidence="4">
    <location>
        <begin position="510"/>
        <end position="532"/>
    </location>
</feature>
<protein>
    <recommendedName>
        <fullName evidence="5">Type II methyltransferase M.Eco57I C-terminal domain-containing protein</fullName>
    </recommendedName>
</protein>
<evidence type="ECO:0000256" key="3">
    <source>
        <dbReference type="ARBA" id="ARBA00022691"/>
    </source>
</evidence>
<evidence type="ECO:0000256" key="1">
    <source>
        <dbReference type="ARBA" id="ARBA00022603"/>
    </source>
</evidence>
<accession>A0A1I0KID7</accession>
<sequence>MSHEWVPNSSVVFTPQELAAAMVRVVGDAYDCKWLDPCVGDGAFVAEMAAIGVPRERIYALDIARMPSARDKLARTERSIDFIEWASRHACSVDRVVMNPPYVALSRVRGNPRNNALAVSFADGSRLPLKANYWCAFVMRAIECLRPGGAFVAVLPAAWDFARYATRVRHSVEKSFGEVSVIRCASPLFPSVKEGVVVVVATGRGEQSALSRRVEVSDLAGAILAINALASGGTPKGMTVVRKLSGSEGLRARLGEVVDIRIGAVTGDAEYFLLSETQRSEFGLPLGSVKPAVSRSKHLTAAVLDKAVWNRIRDDGGRVWLFRPTGKACKHPAVREYLRQGELGKCNVDAYKISSRRPWYLTPLPKGVDGFLSGMSKRLPFLVLRDMKDLTVTNTLYTVSFKRGARKVEKAALGIALLTSHVRRELKRSARIYADGLLKFEPSEIRDIQIPLVMPRGNAVGVLKRATELLLQGKESDAEAIADAWIEECFKRSMRPAPLSRSTSVELRQYSYQAPDSGKEERSPLPYLQGVQ</sequence>
<keyword evidence="1" id="KW-0489">Methyltransferase</keyword>
<dbReference type="EMBL" id="FOIJ01000011">
    <property type="protein sequence ID" value="SEU24608.1"/>
    <property type="molecule type" value="Genomic_DNA"/>
</dbReference>
<dbReference type="PRINTS" id="PR00507">
    <property type="entry name" value="N12N6MTFRASE"/>
</dbReference>
<keyword evidence="7" id="KW-1185">Reference proteome</keyword>
<dbReference type="Proteomes" id="UP000199181">
    <property type="component" value="Unassembled WGS sequence"/>
</dbReference>
<dbReference type="PANTHER" id="PTHR33841">
    <property type="entry name" value="DNA METHYLTRANSFERASE YEEA-RELATED"/>
    <property type="match status" value="1"/>
</dbReference>
<dbReference type="InterPro" id="IPR054520">
    <property type="entry name" value="M_Eco57I_C"/>
</dbReference>
<dbReference type="Pfam" id="PF22837">
    <property type="entry name" value="M_Eco57I_C"/>
    <property type="match status" value="1"/>
</dbReference>
<dbReference type="SUPFAM" id="SSF53335">
    <property type="entry name" value="S-adenosyl-L-methionine-dependent methyltransferases"/>
    <property type="match status" value="1"/>
</dbReference>
<dbReference type="InterPro" id="IPR002052">
    <property type="entry name" value="DNA_methylase_N6_adenine_CS"/>
</dbReference>
<dbReference type="PANTHER" id="PTHR33841:SF5">
    <property type="entry name" value="DNA METHYLASE (MODIFICATION METHYLASE) (METHYLTRANSFERASE)-RELATED"/>
    <property type="match status" value="1"/>
</dbReference>